<name>A0A560HC23_9PROT</name>
<dbReference type="InterPro" id="IPR006530">
    <property type="entry name" value="YD"/>
</dbReference>
<evidence type="ECO:0000313" key="2">
    <source>
        <dbReference type="Proteomes" id="UP000315751"/>
    </source>
</evidence>
<reference evidence="1 2" key="1">
    <citation type="submission" date="2019-06" db="EMBL/GenBank/DDBJ databases">
        <title>Genomic Encyclopedia of Type Strains, Phase IV (KMG-V): Genome sequencing to study the core and pangenomes of soil and plant-associated prokaryotes.</title>
        <authorList>
            <person name="Whitman W."/>
        </authorList>
    </citation>
    <scope>NUCLEOTIDE SEQUENCE [LARGE SCALE GENOMIC DNA]</scope>
    <source>
        <strain evidence="1 2">BR 11622</strain>
    </source>
</reference>
<proteinExistence type="predicted"/>
<dbReference type="EMBL" id="VITR01000004">
    <property type="protein sequence ID" value="TWB43908.1"/>
    <property type="molecule type" value="Genomic_DNA"/>
</dbReference>
<dbReference type="Pfam" id="PF05593">
    <property type="entry name" value="RHS_repeat"/>
    <property type="match status" value="1"/>
</dbReference>
<dbReference type="InterPro" id="IPR031325">
    <property type="entry name" value="RHS_repeat"/>
</dbReference>
<organism evidence="1 2">
    <name type="scientific">Nitrospirillum amazonense</name>
    <dbReference type="NCBI Taxonomy" id="28077"/>
    <lineage>
        <taxon>Bacteria</taxon>
        <taxon>Pseudomonadati</taxon>
        <taxon>Pseudomonadota</taxon>
        <taxon>Alphaproteobacteria</taxon>
        <taxon>Rhodospirillales</taxon>
        <taxon>Azospirillaceae</taxon>
        <taxon>Nitrospirillum</taxon>
    </lineage>
</organism>
<dbReference type="NCBIfam" id="TIGR01643">
    <property type="entry name" value="YD_repeat_2x"/>
    <property type="match status" value="1"/>
</dbReference>
<accession>A0A560HC23</accession>
<protein>
    <submittedName>
        <fullName evidence="1">YD repeat-containing protein</fullName>
    </submittedName>
</protein>
<dbReference type="Gene3D" id="2.180.10.10">
    <property type="entry name" value="RHS repeat-associated core"/>
    <property type="match status" value="1"/>
</dbReference>
<evidence type="ECO:0000313" key="1">
    <source>
        <dbReference type="EMBL" id="TWB43908.1"/>
    </source>
</evidence>
<dbReference type="OrthoDB" id="7173993at2"/>
<keyword evidence="2" id="KW-1185">Reference proteome</keyword>
<dbReference type="Proteomes" id="UP000315751">
    <property type="component" value="Unassembled WGS sequence"/>
</dbReference>
<dbReference type="AlphaFoldDB" id="A0A560HC23"/>
<comment type="caution">
    <text evidence="1">The sequence shown here is derived from an EMBL/GenBank/DDBJ whole genome shotgun (WGS) entry which is preliminary data.</text>
</comment>
<sequence length="77" mass="7991">MVGLGARPVLASGVTYKYDALGRVISVTYPNNSTISYTYDAAGNRKTVSFNGTKGGTFAPQAVIVLPLLGGFVLPVP</sequence>
<gene>
    <name evidence="1" type="ORF">FBZ90_104296</name>
</gene>